<comment type="similarity">
    <text evidence="4 16">Belongs to the squalene monooxygenase family.</text>
</comment>
<dbReference type="EC" id="1.14.14.17" evidence="16"/>
<protein>
    <recommendedName>
        <fullName evidence="16">Squalene monooxygenase</fullName>
        <ecNumber evidence="16">1.14.14.17</ecNumber>
    </recommendedName>
</protein>
<dbReference type="Gene3D" id="3.50.50.60">
    <property type="entry name" value="FAD/NAD(P)-binding domain"/>
    <property type="match status" value="1"/>
</dbReference>
<evidence type="ECO:0000256" key="12">
    <source>
        <dbReference type="ARBA" id="ARBA00023002"/>
    </source>
</evidence>
<keyword evidence="11 16" id="KW-1133">Transmembrane helix</keyword>
<keyword evidence="13 16" id="KW-0472">Membrane</keyword>
<comment type="cofactor">
    <cofactor evidence="1 16">
        <name>FAD</name>
        <dbReference type="ChEBI" id="CHEBI:57692"/>
    </cofactor>
</comment>
<reference evidence="19" key="1">
    <citation type="submission" date="2023-01" db="EMBL/GenBank/DDBJ databases">
        <title>Exophiala dermititidis isolated from Cystic Fibrosis Patient.</title>
        <authorList>
            <person name="Kurbessoian T."/>
            <person name="Crocker A."/>
            <person name="Murante D."/>
            <person name="Hogan D.A."/>
            <person name="Stajich J.E."/>
        </authorList>
    </citation>
    <scope>NUCLEOTIDE SEQUENCE</scope>
    <source>
        <strain evidence="19">Ex8</strain>
    </source>
</reference>
<dbReference type="InterPro" id="IPR040125">
    <property type="entry name" value="Squalene_monox"/>
</dbReference>
<evidence type="ECO:0000256" key="15">
    <source>
        <dbReference type="ARBA" id="ARBA00029435"/>
    </source>
</evidence>
<dbReference type="GO" id="GO:0005789">
    <property type="term" value="C:endoplasmic reticulum membrane"/>
    <property type="evidence" value="ECO:0007669"/>
    <property type="project" value="UniProtKB-SubCell"/>
</dbReference>
<evidence type="ECO:0000256" key="3">
    <source>
        <dbReference type="ARBA" id="ARBA00004477"/>
    </source>
</evidence>
<evidence type="ECO:0000259" key="18">
    <source>
        <dbReference type="Pfam" id="PF08491"/>
    </source>
</evidence>
<feature type="transmembrane region" description="Helical" evidence="16">
    <location>
        <begin position="479"/>
        <end position="503"/>
    </location>
</feature>
<keyword evidence="8 16" id="KW-0274">FAD</keyword>
<feature type="domain" description="Squalene epoxidase" evidence="18">
    <location>
        <begin position="208"/>
        <end position="484"/>
    </location>
</feature>
<dbReference type="SMR" id="A0AAN6EXN6"/>
<evidence type="ECO:0000256" key="10">
    <source>
        <dbReference type="ARBA" id="ARBA00022955"/>
    </source>
</evidence>
<comment type="pathway">
    <text evidence="15">Steroid metabolism; ergosterol biosynthesis.</text>
</comment>
<feature type="transmembrane region" description="Helical" evidence="16">
    <location>
        <begin position="454"/>
        <end position="472"/>
    </location>
</feature>
<keyword evidence="14" id="KW-0753">Steroid metabolism</keyword>
<dbReference type="GO" id="GO:0050660">
    <property type="term" value="F:flavin adenine dinucleotide binding"/>
    <property type="evidence" value="ECO:0007669"/>
    <property type="project" value="UniProtKB-UniRule"/>
</dbReference>
<dbReference type="Pfam" id="PF08491">
    <property type="entry name" value="SE"/>
    <property type="match status" value="1"/>
</dbReference>
<evidence type="ECO:0000256" key="13">
    <source>
        <dbReference type="ARBA" id="ARBA00023136"/>
    </source>
</evidence>
<proteinExistence type="inferred from homology"/>
<dbReference type="PANTHER" id="PTHR10835">
    <property type="entry name" value="SQUALENE MONOOXYGENASE"/>
    <property type="match status" value="1"/>
</dbReference>
<keyword evidence="6 16" id="KW-0812">Transmembrane</keyword>
<dbReference type="PRINTS" id="PR00420">
    <property type="entry name" value="RNGMNOXGNASE"/>
</dbReference>
<evidence type="ECO:0000256" key="8">
    <source>
        <dbReference type="ARBA" id="ARBA00022827"/>
    </source>
</evidence>
<evidence type="ECO:0000256" key="7">
    <source>
        <dbReference type="ARBA" id="ARBA00022824"/>
    </source>
</evidence>
<dbReference type="AlphaFoldDB" id="A0AAN6EXN6"/>
<evidence type="ECO:0000256" key="11">
    <source>
        <dbReference type="ARBA" id="ARBA00022989"/>
    </source>
</evidence>
<comment type="subcellular location">
    <subcellularLocation>
        <location evidence="3 16">Endoplasmic reticulum membrane</location>
        <topology evidence="3 16">Multi-pass membrane protein</topology>
    </subcellularLocation>
    <subcellularLocation>
        <location evidence="2">Microsome membrane</location>
        <topology evidence="2">Multi-pass membrane protein</topology>
    </subcellularLocation>
</comment>
<evidence type="ECO:0000256" key="16">
    <source>
        <dbReference type="RuleBase" id="RU367121"/>
    </source>
</evidence>
<keyword evidence="5 16" id="KW-0285">Flavoprotein</keyword>
<comment type="catalytic activity">
    <reaction evidence="16">
        <text>squalene + reduced [NADPH--hemoprotein reductase] + O2 = (S)-2,3-epoxysqualene + oxidized [NADPH--hemoprotein reductase] + H2O + H(+)</text>
        <dbReference type="Rhea" id="RHEA:25282"/>
        <dbReference type="Rhea" id="RHEA-COMP:11964"/>
        <dbReference type="Rhea" id="RHEA-COMP:11965"/>
        <dbReference type="ChEBI" id="CHEBI:15377"/>
        <dbReference type="ChEBI" id="CHEBI:15378"/>
        <dbReference type="ChEBI" id="CHEBI:15379"/>
        <dbReference type="ChEBI" id="CHEBI:15440"/>
        <dbReference type="ChEBI" id="CHEBI:15441"/>
        <dbReference type="ChEBI" id="CHEBI:57618"/>
        <dbReference type="ChEBI" id="CHEBI:58210"/>
        <dbReference type="EC" id="1.14.14.17"/>
    </reaction>
</comment>
<keyword evidence="9" id="KW-0492">Microsome</keyword>
<dbReference type="GO" id="GO:0004506">
    <property type="term" value="F:squalene monooxygenase activity"/>
    <property type="evidence" value="ECO:0007669"/>
    <property type="project" value="UniProtKB-UniRule"/>
</dbReference>
<keyword evidence="12 16" id="KW-0560">Oxidoreductase</keyword>
<evidence type="ECO:0000313" key="19">
    <source>
        <dbReference type="EMBL" id="KAJ8993128.1"/>
    </source>
</evidence>
<comment type="caution">
    <text evidence="19">The sequence shown here is derived from an EMBL/GenBank/DDBJ whole genome shotgun (WGS) entry which is preliminary data.</text>
</comment>
<dbReference type="FunFam" id="3.50.50.60:FF:000166">
    <property type="entry name" value="Squalene monooxygenase Erg1"/>
    <property type="match status" value="1"/>
</dbReference>
<evidence type="ECO:0000256" key="9">
    <source>
        <dbReference type="ARBA" id="ARBA00022848"/>
    </source>
</evidence>
<dbReference type="EMBL" id="JAJGCB010000004">
    <property type="protein sequence ID" value="KAJ8993128.1"/>
    <property type="molecule type" value="Genomic_DNA"/>
</dbReference>
<dbReference type="SUPFAM" id="SSF51905">
    <property type="entry name" value="FAD/NAD(P)-binding domain"/>
    <property type="match status" value="1"/>
</dbReference>
<evidence type="ECO:0000256" key="14">
    <source>
        <dbReference type="ARBA" id="ARBA00023221"/>
    </source>
</evidence>
<feature type="region of interest" description="Disordered" evidence="17">
    <location>
        <begin position="118"/>
        <end position="152"/>
    </location>
</feature>
<organism evidence="19 20">
    <name type="scientific">Exophiala dermatitidis</name>
    <name type="common">Black yeast-like fungus</name>
    <name type="synonym">Wangiella dermatitidis</name>
    <dbReference type="NCBI Taxonomy" id="5970"/>
    <lineage>
        <taxon>Eukaryota</taxon>
        <taxon>Fungi</taxon>
        <taxon>Dikarya</taxon>
        <taxon>Ascomycota</taxon>
        <taxon>Pezizomycotina</taxon>
        <taxon>Eurotiomycetes</taxon>
        <taxon>Chaetothyriomycetidae</taxon>
        <taxon>Chaetothyriales</taxon>
        <taxon>Herpotrichiellaceae</taxon>
        <taxon>Exophiala</taxon>
    </lineage>
</organism>
<keyword evidence="10" id="KW-0444">Lipid biosynthesis</keyword>
<dbReference type="GO" id="GO:0006696">
    <property type="term" value="P:ergosterol biosynthetic process"/>
    <property type="evidence" value="ECO:0007669"/>
    <property type="project" value="TreeGrafter"/>
</dbReference>
<comment type="function">
    <text evidence="16">Catalyzes the stereospecific oxidation of squalene to (S)-2,3-epoxysqualene, and is considered to be a rate-limiting enzyme in steroid biosynthesis.</text>
</comment>
<evidence type="ECO:0000256" key="1">
    <source>
        <dbReference type="ARBA" id="ARBA00001974"/>
    </source>
</evidence>
<keyword evidence="7 16" id="KW-0256">Endoplasmic reticulum</keyword>
<keyword evidence="10" id="KW-0752">Steroid biosynthesis</keyword>
<evidence type="ECO:0000256" key="17">
    <source>
        <dbReference type="SAM" id="MobiDB-lite"/>
    </source>
</evidence>
<dbReference type="InterPro" id="IPR013698">
    <property type="entry name" value="Squalene_epoxidase"/>
</dbReference>
<evidence type="ECO:0000256" key="4">
    <source>
        <dbReference type="ARBA" id="ARBA00008802"/>
    </source>
</evidence>
<evidence type="ECO:0000256" key="2">
    <source>
        <dbReference type="ARBA" id="ARBA00004154"/>
    </source>
</evidence>
<accession>A0AAN6EXN6</accession>
<dbReference type="Proteomes" id="UP001161757">
    <property type="component" value="Unassembled WGS sequence"/>
</dbReference>
<keyword evidence="10" id="KW-0443">Lipid metabolism</keyword>
<dbReference type="InterPro" id="IPR036188">
    <property type="entry name" value="FAD/NAD-bd_sf"/>
</dbReference>
<evidence type="ECO:0000256" key="5">
    <source>
        <dbReference type="ARBA" id="ARBA00022630"/>
    </source>
</evidence>
<dbReference type="PANTHER" id="PTHR10835:SF0">
    <property type="entry name" value="SQUALENE MONOOXYGENASE"/>
    <property type="match status" value="1"/>
</dbReference>
<gene>
    <name evidence="19" type="primary">ERG1</name>
    <name evidence="19" type="ORF">HRR80_003160</name>
</gene>
<evidence type="ECO:0000313" key="20">
    <source>
        <dbReference type="Proteomes" id="UP001161757"/>
    </source>
</evidence>
<feature type="transmembrane region" description="Helical" evidence="16">
    <location>
        <begin position="398"/>
        <end position="416"/>
    </location>
</feature>
<evidence type="ECO:0000256" key="6">
    <source>
        <dbReference type="ARBA" id="ARBA00022692"/>
    </source>
</evidence>
<feature type="compositionally biased region" description="Basic and acidic residues" evidence="17">
    <location>
        <begin position="124"/>
        <end position="140"/>
    </location>
</feature>
<sequence>MPLILDSSSLESSSDREQDVLEERRRLHHEGDVVIVGAGVLGCALAVAMANQGRSVILLEKSLKEPDRIVGELLQPGGYEALTKLGLRHTLEGIDAIPVKGYTVLYFNESVAIPYPASASGGGETRRLDTERSEKSEKSEMLPPEAPEGRSFHHGRFISKLRAAAMAHRNISVFETEATSLITSTHTHLILGVESLTNKTQKDYYFGSLTVVCDGYASKFRKSYIPRTPQVKSKFWGMELIDCPLPTPQHGIVVLGQNSPVLLYQIGTHETRVLVDVPEGLPSTSPANGGIKGHLEKVVLPSLPAMVQPSFRAALEKGTGLRSMPNSFLPPTMNRTPGLAILGDAMNMRHPLTGGGMSVALSDVVLLSELLAPEKVPDLVDTKQVLEQFRVFHWRRKALTSVINILAMALYSLFAADDWQLKYLQKGCFRYFQRGGKCIEEPVGLLGALIQRPFVLFYHFFSVALWSIWILFKENGLFLLPLSIVQGILVFWKACVVIFPYIFAELRI</sequence>
<name>A0AAN6EXN6_EXODE</name>